<dbReference type="InterPro" id="IPR036515">
    <property type="entry name" value="Transposase_17_sf"/>
</dbReference>
<reference evidence="2 3" key="1">
    <citation type="submission" date="2020-08" db="EMBL/GenBank/DDBJ databases">
        <title>Genomic Encyclopedia of Type Strains, Phase IV (KMG-IV): sequencing the most valuable type-strain genomes for metagenomic binning, comparative biology and taxonomic classification.</title>
        <authorList>
            <person name="Goeker M."/>
        </authorList>
    </citation>
    <scope>NUCLEOTIDE SEQUENCE [LARGE SCALE GENOMIC DNA]</scope>
    <source>
        <strain evidence="2 3">DSM 102044</strain>
    </source>
</reference>
<dbReference type="Gene3D" id="3.30.70.1290">
    <property type="entry name" value="Transposase IS200-like"/>
    <property type="match status" value="1"/>
</dbReference>
<proteinExistence type="predicted"/>
<dbReference type="NCBIfam" id="NF033573">
    <property type="entry name" value="transpos_IS200"/>
    <property type="match status" value="1"/>
</dbReference>
<dbReference type="RefSeq" id="WP_184492660.1">
    <property type="nucleotide sequence ID" value="NZ_JACIJO010000001.1"/>
</dbReference>
<dbReference type="PANTHER" id="PTHR33360">
    <property type="entry name" value="TRANSPOSASE FOR INSERTION SEQUENCE ELEMENT IS200"/>
    <property type="match status" value="1"/>
</dbReference>
<evidence type="ECO:0000313" key="2">
    <source>
        <dbReference type="EMBL" id="MBB6324694.1"/>
    </source>
</evidence>
<sequence length="148" mass="17490">MPQSLSKVYLHIIFSTKERKPLITTEIKPILQAYVIKLGANLAVFTEEIYANPDHIHWLCTLPRTLSIADLVQKVKISSSNKITSLGLNNFHWQKGYAAFSVSQSKLRIVKKYIQNQEEHHRKQTFKEEYVRFLEEYKMDYDPKYVWD</sequence>
<gene>
    <name evidence="2" type="ORF">FHS59_000309</name>
</gene>
<dbReference type="InterPro" id="IPR002686">
    <property type="entry name" value="Transposase_17"/>
</dbReference>
<evidence type="ECO:0000313" key="3">
    <source>
        <dbReference type="Proteomes" id="UP000588604"/>
    </source>
</evidence>
<dbReference type="PANTHER" id="PTHR33360:SF2">
    <property type="entry name" value="TRANSPOSASE FOR INSERTION SEQUENCE ELEMENT IS200"/>
    <property type="match status" value="1"/>
</dbReference>
<comment type="caution">
    <text evidence="2">The sequence shown here is derived from an EMBL/GenBank/DDBJ whole genome shotgun (WGS) entry which is preliminary data.</text>
</comment>
<dbReference type="Pfam" id="PF01797">
    <property type="entry name" value="Y1_Tnp"/>
    <property type="match status" value="1"/>
</dbReference>
<evidence type="ECO:0000259" key="1">
    <source>
        <dbReference type="SMART" id="SM01321"/>
    </source>
</evidence>
<dbReference type="AlphaFoldDB" id="A0A841MIJ4"/>
<protein>
    <submittedName>
        <fullName evidence="2">REP element-mobilizing transposase RayT</fullName>
    </submittedName>
</protein>
<name>A0A841MIJ4_9BACT</name>
<organism evidence="2 3">
    <name type="scientific">Algoriphagus iocasae</name>
    <dbReference type="NCBI Taxonomy" id="1836499"/>
    <lineage>
        <taxon>Bacteria</taxon>
        <taxon>Pseudomonadati</taxon>
        <taxon>Bacteroidota</taxon>
        <taxon>Cytophagia</taxon>
        <taxon>Cytophagales</taxon>
        <taxon>Cyclobacteriaceae</taxon>
        <taxon>Algoriphagus</taxon>
    </lineage>
</organism>
<dbReference type="GO" id="GO:0006313">
    <property type="term" value="P:DNA transposition"/>
    <property type="evidence" value="ECO:0007669"/>
    <property type="project" value="InterPro"/>
</dbReference>
<dbReference type="SMART" id="SM01321">
    <property type="entry name" value="Y1_Tnp"/>
    <property type="match status" value="1"/>
</dbReference>
<dbReference type="Proteomes" id="UP000588604">
    <property type="component" value="Unassembled WGS sequence"/>
</dbReference>
<dbReference type="GO" id="GO:0004803">
    <property type="term" value="F:transposase activity"/>
    <property type="evidence" value="ECO:0007669"/>
    <property type="project" value="InterPro"/>
</dbReference>
<dbReference type="EMBL" id="JACIJO010000001">
    <property type="protein sequence ID" value="MBB6324694.1"/>
    <property type="molecule type" value="Genomic_DNA"/>
</dbReference>
<dbReference type="SUPFAM" id="SSF143422">
    <property type="entry name" value="Transposase IS200-like"/>
    <property type="match status" value="1"/>
</dbReference>
<keyword evidence="3" id="KW-1185">Reference proteome</keyword>
<accession>A0A841MIJ4</accession>
<feature type="domain" description="Transposase IS200-like" evidence="1">
    <location>
        <begin position="5"/>
        <end position="117"/>
    </location>
</feature>
<dbReference type="GO" id="GO:0003677">
    <property type="term" value="F:DNA binding"/>
    <property type="evidence" value="ECO:0007669"/>
    <property type="project" value="InterPro"/>
</dbReference>